<protein>
    <submittedName>
        <fullName evidence="1">Tail tube protein</fullName>
    </submittedName>
</protein>
<sequence>MAKIGLNNFRYSKLTESENGQATYDGAKKPAKAISCKVDISNNDASLYADDALAESDTSFQKGSVTAGIDNEDVQTMADLLGHTVSEEGSELVRNANDVAPYVGFGRIVTKMVNGAYKYTVEFLCKVKFSEPSQDDSTKGESVSFSTTELNGVVATLADGTWSKSKTFDTKTEAVTYLEGLMAKTSV</sequence>
<evidence type="ECO:0000313" key="1">
    <source>
        <dbReference type="EMBL" id="DAD90865.1"/>
    </source>
</evidence>
<organism evidence="1">
    <name type="scientific">Siphoviridae sp. ctfW121</name>
    <dbReference type="NCBI Taxonomy" id="2826413"/>
    <lineage>
        <taxon>Viruses</taxon>
        <taxon>Duplodnaviria</taxon>
        <taxon>Heunggongvirae</taxon>
        <taxon>Uroviricota</taxon>
        <taxon>Caudoviricetes</taxon>
    </lineage>
</organism>
<reference evidence="1" key="1">
    <citation type="journal article" date="2021" name="Proc. Natl. Acad. Sci. U.S.A.">
        <title>A Catalog of Tens of Thousands of Viruses from Human Metagenomes Reveals Hidden Associations with Chronic Diseases.</title>
        <authorList>
            <person name="Tisza M.J."/>
            <person name="Buck C.B."/>
        </authorList>
    </citation>
    <scope>NUCLEOTIDE SEQUENCE</scope>
    <source>
        <strain evidence="1">CtfW121</strain>
    </source>
</reference>
<proteinExistence type="predicted"/>
<name>A0A8S5N874_9CAUD</name>
<accession>A0A8S5N874</accession>
<dbReference type="InterPro" id="IPR006490">
    <property type="entry name" value="Maj_tail_phi13"/>
</dbReference>
<dbReference type="NCBIfam" id="TIGR01603">
    <property type="entry name" value="maj_tail_phi13"/>
    <property type="match status" value="1"/>
</dbReference>
<dbReference type="EMBL" id="BK015096">
    <property type="protein sequence ID" value="DAD90865.1"/>
    <property type="molecule type" value="Genomic_DNA"/>
</dbReference>